<evidence type="ECO:0000313" key="2">
    <source>
        <dbReference type="Proteomes" id="UP001642360"/>
    </source>
</evidence>
<dbReference type="AlphaFoldDB" id="A0ABC8U4U1"/>
<keyword evidence="2" id="KW-1185">Reference proteome</keyword>
<dbReference type="EMBL" id="CAUOFW020006902">
    <property type="protein sequence ID" value="CAK9176751.1"/>
    <property type="molecule type" value="Genomic_DNA"/>
</dbReference>
<accession>A0ABC8U4U1</accession>
<proteinExistence type="predicted"/>
<evidence type="ECO:0000313" key="1">
    <source>
        <dbReference type="EMBL" id="CAK9176751.1"/>
    </source>
</evidence>
<dbReference type="Proteomes" id="UP001642360">
    <property type="component" value="Unassembled WGS sequence"/>
</dbReference>
<sequence length="119" mass="13531">MTWGRVAPIQTHLPLDPSNDSIRNASANSDILKEEMVVSPIDEDNEDQGLECLDEPIKETALVNRNYYHREEKEDVDVLFEFELNLRPSVGSNGFDDVKTSFLFSDVSVQRHECSTENS</sequence>
<name>A0ABC8U4U1_9AQUA</name>
<gene>
    <name evidence="1" type="ORF">ILEXP_LOCUS46617</name>
</gene>
<comment type="caution">
    <text evidence="1">The sequence shown here is derived from an EMBL/GenBank/DDBJ whole genome shotgun (WGS) entry which is preliminary data.</text>
</comment>
<reference evidence="1 2" key="1">
    <citation type="submission" date="2024-02" db="EMBL/GenBank/DDBJ databases">
        <authorList>
            <person name="Vignale AGUSTIN F."/>
            <person name="Sosa J E."/>
            <person name="Modenutti C."/>
        </authorList>
    </citation>
    <scope>NUCLEOTIDE SEQUENCE [LARGE SCALE GENOMIC DNA]</scope>
</reference>
<protein>
    <submittedName>
        <fullName evidence="1">Uncharacterized protein</fullName>
    </submittedName>
</protein>
<organism evidence="1 2">
    <name type="scientific">Ilex paraguariensis</name>
    <name type="common">yerba mate</name>
    <dbReference type="NCBI Taxonomy" id="185542"/>
    <lineage>
        <taxon>Eukaryota</taxon>
        <taxon>Viridiplantae</taxon>
        <taxon>Streptophyta</taxon>
        <taxon>Embryophyta</taxon>
        <taxon>Tracheophyta</taxon>
        <taxon>Spermatophyta</taxon>
        <taxon>Magnoliopsida</taxon>
        <taxon>eudicotyledons</taxon>
        <taxon>Gunneridae</taxon>
        <taxon>Pentapetalae</taxon>
        <taxon>asterids</taxon>
        <taxon>campanulids</taxon>
        <taxon>Aquifoliales</taxon>
        <taxon>Aquifoliaceae</taxon>
        <taxon>Ilex</taxon>
    </lineage>
</organism>